<organism evidence="1 2">
    <name type="scientific">Isoptericola haloaureus</name>
    <dbReference type="NCBI Taxonomy" id="1542902"/>
    <lineage>
        <taxon>Bacteria</taxon>
        <taxon>Bacillati</taxon>
        <taxon>Actinomycetota</taxon>
        <taxon>Actinomycetes</taxon>
        <taxon>Micrococcales</taxon>
        <taxon>Promicromonosporaceae</taxon>
        <taxon>Isoptericola</taxon>
    </lineage>
</organism>
<dbReference type="RefSeq" id="WP_332901407.1">
    <property type="nucleotide sequence ID" value="NZ_JBAGLP010000116.1"/>
</dbReference>
<protein>
    <submittedName>
        <fullName evidence="1">Uncharacterized protein</fullName>
    </submittedName>
</protein>
<keyword evidence="2" id="KW-1185">Reference proteome</keyword>
<gene>
    <name evidence="1" type="ORF">V5O49_05845</name>
</gene>
<name>A0ABU7Z586_9MICO</name>
<dbReference type="Proteomes" id="UP001310387">
    <property type="component" value="Unassembled WGS sequence"/>
</dbReference>
<sequence>MTTLTHAPPADPAASMGDDNEIGARVLGLAADVEGYVHRRLRTAGTTAVVRDELGDLANATSEVVGDVVEILWTKRDQWTTLCDEDQRRWTFAVARNLVARRAKKAYATHVHKSELVPLLDGRGEPTAFDPRLAALAELCLLIESRLGDAAWATIAAAIGRNHSPHLRADVAAALQAVAAGRVPSTRAIVRRCRVDWRPWALARLEAGEPLRPPDAVDLGLFATLTEAASNLTRWWVEQRTAFDQLIDAASLAASGLVDHLGRTEPARREAASDLLVWISHAGPATAAA</sequence>
<evidence type="ECO:0000313" key="1">
    <source>
        <dbReference type="EMBL" id="MEG3614644.1"/>
    </source>
</evidence>
<evidence type="ECO:0000313" key="2">
    <source>
        <dbReference type="Proteomes" id="UP001310387"/>
    </source>
</evidence>
<accession>A0ABU7Z586</accession>
<proteinExistence type="predicted"/>
<reference evidence="1" key="2">
    <citation type="submission" date="2024-02" db="EMBL/GenBank/DDBJ databases">
        <authorList>
            <person name="Prathaban M."/>
            <person name="Mythili R."/>
            <person name="Sharmila Devi N."/>
            <person name="Sobanaa M."/>
            <person name="Prathiviraj R."/>
            <person name="Selvin J."/>
        </authorList>
    </citation>
    <scope>NUCLEOTIDE SEQUENCE</scope>
    <source>
        <strain evidence="1">MP1014</strain>
    </source>
</reference>
<comment type="caution">
    <text evidence="1">The sequence shown here is derived from an EMBL/GenBank/DDBJ whole genome shotgun (WGS) entry which is preliminary data.</text>
</comment>
<dbReference type="EMBL" id="JBAGLP010000116">
    <property type="protein sequence ID" value="MEG3614644.1"/>
    <property type="molecule type" value="Genomic_DNA"/>
</dbReference>
<reference evidence="1" key="1">
    <citation type="journal article" date="2024" name="Antonie Van Leeuwenhoek">
        <title>Isoptericola haloaureus sp. nov., a dimorphic actinobacterium isolated from mangrove sediments of southeast India, implicating biosaline agricultural significance through nitrogen fixation and salt tolerance genes.</title>
        <authorList>
            <person name="Prathaban M."/>
            <person name="Prathiviraj R."/>
            <person name="Ravichandran M."/>
            <person name="Natarajan S.D."/>
            <person name="Sobanaa M."/>
            <person name="Hari Krishna Kumar S."/>
            <person name="Chandrasekar V."/>
            <person name="Selvin J."/>
        </authorList>
    </citation>
    <scope>NUCLEOTIDE SEQUENCE</scope>
    <source>
        <strain evidence="1">MP1014</strain>
    </source>
</reference>